<dbReference type="VEuPathDB" id="FungiDB:PV09_09241"/>
<dbReference type="HOGENOM" id="CLU_259215_0_0_1"/>
<dbReference type="GO" id="GO:0031929">
    <property type="term" value="P:TOR signaling"/>
    <property type="evidence" value="ECO:0007669"/>
    <property type="project" value="InterPro"/>
</dbReference>
<dbReference type="EMBL" id="KN847587">
    <property type="protein sequence ID" value="KIV99012.1"/>
    <property type="molecule type" value="Genomic_DNA"/>
</dbReference>
<dbReference type="SMART" id="SM00320">
    <property type="entry name" value="WD40"/>
    <property type="match status" value="5"/>
</dbReference>
<keyword evidence="2 4" id="KW-0853">WD repeat</keyword>
<dbReference type="STRING" id="253628.A0A0D1ZX61"/>
<evidence type="ECO:0000256" key="3">
    <source>
        <dbReference type="ARBA" id="ARBA00022737"/>
    </source>
</evidence>
<dbReference type="GO" id="GO:0031932">
    <property type="term" value="C:TORC2 complex"/>
    <property type="evidence" value="ECO:0007669"/>
    <property type="project" value="InterPro"/>
</dbReference>
<feature type="region of interest" description="Disordered" evidence="5">
    <location>
        <begin position="102"/>
        <end position="131"/>
    </location>
</feature>
<accession>A0A0D1ZX61</accession>
<comment type="similarity">
    <text evidence="1">Belongs to the WD repeat LST8 family.</text>
</comment>
<dbReference type="Pfam" id="PF00400">
    <property type="entry name" value="WD40"/>
    <property type="match status" value="2"/>
</dbReference>
<dbReference type="GO" id="GO:0031931">
    <property type="term" value="C:TORC1 complex"/>
    <property type="evidence" value="ECO:0007669"/>
    <property type="project" value="InterPro"/>
</dbReference>
<sequence>MAPRVFVDLTASDSEDRDGAVASSDRKKKTWTSSFPAPNVVNKHRRSVHLPSPALSTSADPKLQAHGRSKRAHAASQVYLASKASRRKRSVKEAFGRTGVTELLDLTQPDPEKVAPSSKSNARSTLRTSSRNSMNDLLARIAITEKNSASLLLDTPTDKAFNSCTYVGGQAPSRSRPTAVSSPNPGERILETVEIHQPISWPVLAAGDSSERNNVESLKPKYWDTFNNSNLNNRLGRPWTDAETVMVAYLYEVAKLPWTSIDKKLGRGYNSCASKYTRIPTGLKNSAVREKMRLIDRLRAIQAMLNTIDLDINEVTEYLQRYIETGSLPRAAAEDFRRLSEWDPTADTPIFGTRDGSAIVDNSRASSSSPSSSDLEHSAVYTMTRKKRVTNSGETVSLEGLRLNSCLLAENAELNSAHERGTSPDSGSIHDSSPEISLVNQPEDLRLFDFTVNPASDHDSGYYIQRKKPYLSIREMSFAKRAIAIEQEEAGVWQGTTLHHGFSLSEITAVIEAINRACPELYDHNPTGQLHKLLSSVNDAQLNIIASLAAQDNCLRGRTRKSIRSFLSDAIAGRAVLQPSRVRISRRRFVQLPEQTCPTKQLLQRELGIKSYRSSISHVRDALYDTMTVTRSFTGTSGDVGNLAWSPTGIHFAAGSACLVDQNNMQYNQPNNLLFGNTEQNMLYELPHHHRERPKVDEGVNALHSMHMSQDSRLFETVSMVEFSSDGAYMFSVGYDHHLRMYKVDGNRGCCNLLDSFDHNAKIDLLNVSRKSGLLATGSANVRGGVKIFKHDDLGLSMLKHYSSPRANSATEGRIMPSALKWGVHSSVAEYLMVGFSSNTGVEMNAPPAHGELCLWNVEKDAQIQVAPAAGEIFDCSWSASSGLFLTACAAYGVNLNRGTRSLVRVYSPLQEAGDLRWTTRGLQLECPALDINDVIFNPYNQMHVAAGATDGSIYVWDLRNPDNILHRLSHGQPLMELDPDFSREAVDTGVRFCSWADRTSRLYSGSSDGILKVWDIHRATEDAHVKDLASFSSGIMSGAFANDYSKLLIGEVNGSINLLELGADPRPLSKVENFVLQNAEVQDAQYDQTDDEHSGVAIARNLVRDGKIEIRALGGYPKRQALQGPAYDGPYDRGTKTAAHRAQSALFQHSVSASSPQCSLSGCKSAGNFFGAEEIGDSGRSQDRIPQALRDCVKSVRPHKMTGTSTLKCTHCDWPARVREDDLSQAAFPLCERCSFACIRCGESIKLSPMIDQVHCRKCGLEWNIGVLGYQLKPSYSDPKRNQKSDRESLDDSDDADEQGVSNEVGDLLHLVEEHHHSLWEDQKPVQC</sequence>
<feature type="region of interest" description="Disordered" evidence="5">
    <location>
        <begin position="353"/>
        <end position="377"/>
    </location>
</feature>
<dbReference type="GO" id="GO:0032956">
    <property type="term" value="P:regulation of actin cytoskeleton organization"/>
    <property type="evidence" value="ECO:0007669"/>
    <property type="project" value="TreeGrafter"/>
</dbReference>
<evidence type="ECO:0000256" key="4">
    <source>
        <dbReference type="PROSITE-ProRule" id="PRU00221"/>
    </source>
</evidence>
<dbReference type="PANTHER" id="PTHR19842:SF0">
    <property type="entry name" value="TARGET OF RAPAMYCIN COMPLEX SUBUNIT LST8"/>
    <property type="match status" value="1"/>
</dbReference>
<dbReference type="InterPro" id="IPR036322">
    <property type="entry name" value="WD40_repeat_dom_sf"/>
</dbReference>
<dbReference type="PROSITE" id="PS50082">
    <property type="entry name" value="WD_REPEATS_2"/>
    <property type="match status" value="2"/>
</dbReference>
<evidence type="ECO:0000256" key="2">
    <source>
        <dbReference type="ARBA" id="ARBA00022574"/>
    </source>
</evidence>
<gene>
    <name evidence="6" type="ORF">PV09_09241</name>
</gene>
<organism evidence="6 7">
    <name type="scientific">Verruconis gallopava</name>
    <dbReference type="NCBI Taxonomy" id="253628"/>
    <lineage>
        <taxon>Eukaryota</taxon>
        <taxon>Fungi</taxon>
        <taxon>Dikarya</taxon>
        <taxon>Ascomycota</taxon>
        <taxon>Pezizomycotina</taxon>
        <taxon>Dothideomycetes</taxon>
        <taxon>Pleosporomycetidae</taxon>
        <taxon>Venturiales</taxon>
        <taxon>Sympoventuriaceae</taxon>
        <taxon>Verruconis</taxon>
    </lineage>
</organism>
<feature type="repeat" description="WD" evidence="4">
    <location>
        <begin position="995"/>
        <end position="1017"/>
    </location>
</feature>
<dbReference type="InterPro" id="IPR001680">
    <property type="entry name" value="WD40_rpt"/>
</dbReference>
<dbReference type="InterPro" id="IPR019775">
    <property type="entry name" value="WD40_repeat_CS"/>
</dbReference>
<feature type="compositionally biased region" description="Polar residues" evidence="5">
    <location>
        <begin position="117"/>
        <end position="131"/>
    </location>
</feature>
<feature type="region of interest" description="Disordered" evidence="5">
    <location>
        <begin position="1277"/>
        <end position="1305"/>
    </location>
</feature>
<feature type="repeat" description="WD" evidence="4">
    <location>
        <begin position="932"/>
        <end position="967"/>
    </location>
</feature>
<dbReference type="GeneID" id="27317214"/>
<dbReference type="Gene3D" id="2.130.10.10">
    <property type="entry name" value="YVTN repeat-like/Quinoprotein amine dehydrogenase"/>
    <property type="match status" value="1"/>
</dbReference>
<keyword evidence="3" id="KW-0677">Repeat</keyword>
<dbReference type="InterPro" id="IPR037588">
    <property type="entry name" value="MLST8"/>
</dbReference>
<dbReference type="SUPFAM" id="SSF50978">
    <property type="entry name" value="WD40 repeat-like"/>
    <property type="match status" value="1"/>
</dbReference>
<feature type="region of interest" description="Disordered" evidence="5">
    <location>
        <begin position="1"/>
        <end position="78"/>
    </location>
</feature>
<dbReference type="Proteomes" id="UP000053259">
    <property type="component" value="Unassembled WGS sequence"/>
</dbReference>
<evidence type="ECO:0000313" key="6">
    <source>
        <dbReference type="EMBL" id="KIV99012.1"/>
    </source>
</evidence>
<feature type="compositionally biased region" description="Low complexity" evidence="5">
    <location>
        <begin position="363"/>
        <end position="373"/>
    </location>
</feature>
<evidence type="ECO:0000313" key="7">
    <source>
        <dbReference type="Proteomes" id="UP000053259"/>
    </source>
</evidence>
<dbReference type="PROSITE" id="PS00678">
    <property type="entry name" value="WD_REPEATS_1"/>
    <property type="match status" value="2"/>
</dbReference>
<proteinExistence type="inferred from homology"/>
<keyword evidence="7" id="KW-1185">Reference proteome</keyword>
<dbReference type="InterPro" id="IPR015943">
    <property type="entry name" value="WD40/YVTN_repeat-like_dom_sf"/>
</dbReference>
<dbReference type="RefSeq" id="XP_016208882.1">
    <property type="nucleotide sequence ID" value="XM_016363268.1"/>
</dbReference>
<reference evidence="6 7" key="1">
    <citation type="submission" date="2015-01" db="EMBL/GenBank/DDBJ databases">
        <title>The Genome Sequence of Ochroconis gallopava CBS43764.</title>
        <authorList>
            <consortium name="The Broad Institute Genomics Platform"/>
            <person name="Cuomo C."/>
            <person name="de Hoog S."/>
            <person name="Gorbushina A."/>
            <person name="Stielow B."/>
            <person name="Teixiera M."/>
            <person name="Abouelleil A."/>
            <person name="Chapman S.B."/>
            <person name="Priest M."/>
            <person name="Young S.K."/>
            <person name="Wortman J."/>
            <person name="Nusbaum C."/>
            <person name="Birren B."/>
        </authorList>
    </citation>
    <scope>NUCLEOTIDE SEQUENCE [LARGE SCALE GENOMIC DNA]</scope>
    <source>
        <strain evidence="6 7">CBS 43764</strain>
    </source>
</reference>
<feature type="compositionally biased region" description="Basic and acidic residues" evidence="5">
    <location>
        <begin position="1279"/>
        <end position="1291"/>
    </location>
</feature>
<protein>
    <submittedName>
        <fullName evidence="6">Uncharacterized protein</fullName>
    </submittedName>
</protein>
<dbReference type="InParanoid" id="A0A0D1ZX61"/>
<evidence type="ECO:0000256" key="1">
    <source>
        <dbReference type="ARBA" id="ARBA00009890"/>
    </source>
</evidence>
<dbReference type="OrthoDB" id="10248252at2759"/>
<evidence type="ECO:0000256" key="5">
    <source>
        <dbReference type="SAM" id="MobiDB-lite"/>
    </source>
</evidence>
<name>A0A0D1ZX61_9PEZI</name>
<dbReference type="PANTHER" id="PTHR19842">
    <property type="entry name" value="G BETA-LIKE PROTEIN GBL"/>
    <property type="match status" value="1"/>
</dbReference>